<evidence type="ECO:0000256" key="2">
    <source>
        <dbReference type="ARBA" id="ARBA00001936"/>
    </source>
</evidence>
<evidence type="ECO:0000256" key="6">
    <source>
        <dbReference type="ARBA" id="ARBA00023211"/>
    </source>
</evidence>
<comment type="catalytic activity">
    <reaction evidence="7">
        <text>beta-D-fructose 6-phosphate = dihydroxyacetone + D-glyceraldehyde 3-phosphate</text>
        <dbReference type="Rhea" id="RHEA:28002"/>
        <dbReference type="ChEBI" id="CHEBI:16016"/>
        <dbReference type="ChEBI" id="CHEBI:57634"/>
        <dbReference type="ChEBI" id="CHEBI:59776"/>
    </reaction>
</comment>
<evidence type="ECO:0000256" key="3">
    <source>
        <dbReference type="ARBA" id="ARBA00009519"/>
    </source>
</evidence>
<dbReference type="RefSeq" id="WP_252437839.1">
    <property type="nucleotide sequence ID" value="NZ_JAGSOV010000024.1"/>
</dbReference>
<evidence type="ECO:0000256" key="8">
    <source>
        <dbReference type="SAM" id="MobiDB-lite"/>
    </source>
</evidence>
<accession>A0ABT0ZYE5</accession>
<evidence type="ECO:0000256" key="1">
    <source>
        <dbReference type="ARBA" id="ARBA00001326"/>
    </source>
</evidence>
<evidence type="ECO:0000256" key="4">
    <source>
        <dbReference type="ARBA" id="ARBA00022723"/>
    </source>
</evidence>
<protein>
    <submittedName>
        <fullName evidence="10">Protein-glutamate O-methyltransferase family protein</fullName>
    </submittedName>
</protein>
<evidence type="ECO:0000256" key="5">
    <source>
        <dbReference type="ARBA" id="ARBA00022801"/>
    </source>
</evidence>
<feature type="domain" description="Damage-control phosphatase ARMT1-like metal-binding" evidence="9">
    <location>
        <begin position="36"/>
        <end position="382"/>
    </location>
</feature>
<dbReference type="Proteomes" id="UP001165283">
    <property type="component" value="Unassembled WGS sequence"/>
</dbReference>
<dbReference type="InterPro" id="IPR002791">
    <property type="entry name" value="ARMT1-like_metal-bd"/>
</dbReference>
<dbReference type="InterPro" id="IPR039763">
    <property type="entry name" value="ARMT1"/>
</dbReference>
<comment type="caution">
    <text evidence="10">The sequence shown here is derived from an EMBL/GenBank/DDBJ whole genome shotgun (WGS) entry which is preliminary data.</text>
</comment>
<organism evidence="10 11">
    <name type="scientific">Pseudonocardia humida</name>
    <dbReference type="NCBI Taxonomy" id="2800819"/>
    <lineage>
        <taxon>Bacteria</taxon>
        <taxon>Bacillati</taxon>
        <taxon>Actinomycetota</taxon>
        <taxon>Actinomycetes</taxon>
        <taxon>Pseudonocardiales</taxon>
        <taxon>Pseudonocardiaceae</taxon>
        <taxon>Pseudonocardia</taxon>
    </lineage>
</organism>
<evidence type="ECO:0000313" key="11">
    <source>
        <dbReference type="Proteomes" id="UP001165283"/>
    </source>
</evidence>
<evidence type="ECO:0000256" key="7">
    <source>
        <dbReference type="ARBA" id="ARBA00048809"/>
    </source>
</evidence>
<comment type="similarity">
    <text evidence="3">Belongs to the damage-control phosphatase family. Sugar phosphate phosphatase III subfamily.</text>
</comment>
<dbReference type="SUPFAM" id="SSF111321">
    <property type="entry name" value="AF1104-like"/>
    <property type="match status" value="1"/>
</dbReference>
<proteinExistence type="inferred from homology"/>
<keyword evidence="11" id="KW-1185">Reference proteome</keyword>
<evidence type="ECO:0000259" key="9">
    <source>
        <dbReference type="Pfam" id="PF01937"/>
    </source>
</evidence>
<evidence type="ECO:0000313" key="10">
    <source>
        <dbReference type="EMBL" id="MCO1655756.1"/>
    </source>
</evidence>
<dbReference type="PANTHER" id="PTHR12260:SF6">
    <property type="entry name" value="DAMAGE-CONTROL PHOSPHATASE ARMT1"/>
    <property type="match status" value="1"/>
</dbReference>
<dbReference type="InterPro" id="IPR036075">
    <property type="entry name" value="ARMT-1-like_metal-bd_sf"/>
</dbReference>
<comment type="catalytic activity">
    <reaction evidence="1">
        <text>beta-D-fructose 1-phosphate + H2O = D-fructose + phosphate</text>
        <dbReference type="Rhea" id="RHEA:35603"/>
        <dbReference type="ChEBI" id="CHEBI:15377"/>
        <dbReference type="ChEBI" id="CHEBI:37721"/>
        <dbReference type="ChEBI" id="CHEBI:43474"/>
        <dbReference type="ChEBI" id="CHEBI:138881"/>
    </reaction>
</comment>
<dbReference type="EMBL" id="JAGSOV010000024">
    <property type="protein sequence ID" value="MCO1655756.1"/>
    <property type="molecule type" value="Genomic_DNA"/>
</dbReference>
<dbReference type="Pfam" id="PF01937">
    <property type="entry name" value="ARMT1-like_dom"/>
    <property type="match status" value="1"/>
</dbReference>
<gene>
    <name evidence="10" type="ORF">KDL28_11905</name>
</gene>
<sequence length="415" mass="44114">MRHLVPGAAARAARESAPEPPVLTAADPASFGWTVVHRRLPRAAEQARNANPYLPEQTGALDRLVAELSGAVGPLTDDGPDTATWREWGKGHVGKAWDEVPLLWAETFFHRRLLAAVDFFVPGPWHWLDPFAHLKTAQLVDPLLQAELAELDWVTDVDPDRRARALLMAAVRGARADLGVAAHSARFGPDGAADEPDPTLVVDDSAALWELLAAGPAVVCLVVDNAGRELLADLLLVDELLESGRAGEVLLHVRPVPFHVVDATASDVAAALRRLGDAGGYAATAARRLREAFRGGRIRLRTSWFHVGPLGFDAMAGELAADVSGAGLTILKGDLNYRRLVGDRAWPPGTGLAHATAHLPGPVVALRTLESEVVVGVPEARTAELDRRAPDWRIAGTHALVQLVPGRAASAGPAG</sequence>
<feature type="region of interest" description="Disordered" evidence="8">
    <location>
        <begin position="1"/>
        <end position="23"/>
    </location>
</feature>
<name>A0ABT0ZYE5_9PSEU</name>
<dbReference type="Gene3D" id="3.40.50.10880">
    <property type="entry name" value="Uncharacterised protein PF01937, DUF89, domain 3"/>
    <property type="match status" value="1"/>
</dbReference>
<reference evidence="10" key="1">
    <citation type="submission" date="2021-04" db="EMBL/GenBank/DDBJ databases">
        <title>Pseudonocardia sp. nov., isolated from sandy soil of mangrove forest.</title>
        <authorList>
            <person name="Zan Z."/>
            <person name="Huang R."/>
            <person name="Liu W."/>
        </authorList>
    </citation>
    <scope>NUCLEOTIDE SEQUENCE</scope>
    <source>
        <strain evidence="10">S2-4</strain>
    </source>
</reference>
<keyword evidence="5" id="KW-0378">Hydrolase</keyword>
<keyword evidence="6" id="KW-0464">Manganese</keyword>
<comment type="cofactor">
    <cofactor evidence="2">
        <name>Mn(2+)</name>
        <dbReference type="ChEBI" id="CHEBI:29035"/>
    </cofactor>
</comment>
<dbReference type="PANTHER" id="PTHR12260">
    <property type="entry name" value="DAMAGE-CONTROL PHOSPHATASE ARMT1"/>
    <property type="match status" value="1"/>
</dbReference>
<keyword evidence="4" id="KW-0479">Metal-binding</keyword>